<dbReference type="PRINTS" id="PR00040">
    <property type="entry name" value="HTHMERR"/>
</dbReference>
<feature type="region of interest" description="Disordered" evidence="2">
    <location>
        <begin position="114"/>
        <end position="134"/>
    </location>
</feature>
<dbReference type="Gene3D" id="1.10.1660.10">
    <property type="match status" value="1"/>
</dbReference>
<feature type="domain" description="HTH merR-type" evidence="3">
    <location>
        <begin position="1"/>
        <end position="69"/>
    </location>
</feature>
<dbReference type="SMART" id="SM00422">
    <property type="entry name" value="HTH_MERR"/>
    <property type="match status" value="1"/>
</dbReference>
<dbReference type="InterPro" id="IPR047057">
    <property type="entry name" value="MerR_fam"/>
</dbReference>
<dbReference type="AlphaFoldDB" id="A0A4R3NX24"/>
<name>A0A4R3NX24_9HYPH</name>
<sequence length="134" mass="15410">MKIGSLSSKTGLSVDTIRYYERIGLLPRADRDGSGQRDYDDTILEWVAFLKRLRETGMPIAQMLEYASLRDQGKTTISMRQHILEEHRIKVKQDISSLQTALSALDAKIHTYQKMANSDDHESEDNKRNPSRTR</sequence>
<dbReference type="PROSITE" id="PS00552">
    <property type="entry name" value="HTH_MERR_1"/>
    <property type="match status" value="1"/>
</dbReference>
<dbReference type="EMBL" id="SMAR01000002">
    <property type="protein sequence ID" value="TCT44506.1"/>
    <property type="molecule type" value="Genomic_DNA"/>
</dbReference>
<protein>
    <submittedName>
        <fullName evidence="4">MerR family transcriptional regulator</fullName>
    </submittedName>
</protein>
<evidence type="ECO:0000313" key="4">
    <source>
        <dbReference type="EMBL" id="TCT44506.1"/>
    </source>
</evidence>
<dbReference type="GO" id="GO:0003677">
    <property type="term" value="F:DNA binding"/>
    <property type="evidence" value="ECO:0007669"/>
    <property type="project" value="UniProtKB-KW"/>
</dbReference>
<dbReference type="Proteomes" id="UP000295097">
    <property type="component" value="Unassembled WGS sequence"/>
</dbReference>
<evidence type="ECO:0000256" key="1">
    <source>
        <dbReference type="ARBA" id="ARBA00023125"/>
    </source>
</evidence>
<organism evidence="4 5">
    <name type="scientific">Martelella mediterranea</name>
    <dbReference type="NCBI Taxonomy" id="293089"/>
    <lineage>
        <taxon>Bacteria</taxon>
        <taxon>Pseudomonadati</taxon>
        <taxon>Pseudomonadota</taxon>
        <taxon>Alphaproteobacteria</taxon>
        <taxon>Hyphomicrobiales</taxon>
        <taxon>Aurantimonadaceae</taxon>
        <taxon>Martelella</taxon>
    </lineage>
</organism>
<dbReference type="InterPro" id="IPR000551">
    <property type="entry name" value="MerR-type_HTH_dom"/>
</dbReference>
<dbReference type="GO" id="GO:0003700">
    <property type="term" value="F:DNA-binding transcription factor activity"/>
    <property type="evidence" value="ECO:0007669"/>
    <property type="project" value="InterPro"/>
</dbReference>
<dbReference type="RefSeq" id="WP_132307907.1">
    <property type="nucleotide sequence ID" value="NZ_SMAR01000002.1"/>
</dbReference>
<accession>A0A4R3NX24</accession>
<dbReference type="Pfam" id="PF13411">
    <property type="entry name" value="MerR_1"/>
    <property type="match status" value="1"/>
</dbReference>
<comment type="caution">
    <text evidence="4">The sequence shown here is derived from an EMBL/GenBank/DDBJ whole genome shotgun (WGS) entry which is preliminary data.</text>
</comment>
<reference evidence="4 5" key="1">
    <citation type="submission" date="2019-03" db="EMBL/GenBank/DDBJ databases">
        <title>Freshwater and sediment microbial communities from various areas in North America, analyzing microbe dynamics in response to fracking.</title>
        <authorList>
            <person name="Lamendella R."/>
        </authorList>
    </citation>
    <scope>NUCLEOTIDE SEQUENCE [LARGE SCALE GENOMIC DNA]</scope>
    <source>
        <strain evidence="4 5">175.2</strain>
    </source>
</reference>
<dbReference type="SUPFAM" id="SSF46955">
    <property type="entry name" value="Putative DNA-binding domain"/>
    <property type="match status" value="1"/>
</dbReference>
<proteinExistence type="predicted"/>
<evidence type="ECO:0000313" key="5">
    <source>
        <dbReference type="Proteomes" id="UP000295097"/>
    </source>
</evidence>
<gene>
    <name evidence="4" type="ORF">EDC90_100255</name>
</gene>
<dbReference type="InterPro" id="IPR009061">
    <property type="entry name" value="DNA-bd_dom_put_sf"/>
</dbReference>
<keyword evidence="5" id="KW-1185">Reference proteome</keyword>
<evidence type="ECO:0000256" key="2">
    <source>
        <dbReference type="SAM" id="MobiDB-lite"/>
    </source>
</evidence>
<dbReference type="OrthoDB" id="9802944at2"/>
<dbReference type="PANTHER" id="PTHR30204">
    <property type="entry name" value="REDOX-CYCLING DRUG-SENSING TRANSCRIPTIONAL ACTIVATOR SOXR"/>
    <property type="match status" value="1"/>
</dbReference>
<keyword evidence="1" id="KW-0238">DNA-binding</keyword>
<dbReference type="PROSITE" id="PS50937">
    <property type="entry name" value="HTH_MERR_2"/>
    <property type="match status" value="1"/>
</dbReference>
<feature type="compositionally biased region" description="Basic and acidic residues" evidence="2">
    <location>
        <begin position="117"/>
        <end position="128"/>
    </location>
</feature>
<dbReference type="PANTHER" id="PTHR30204:SF98">
    <property type="entry name" value="HTH-TYPE TRANSCRIPTIONAL REGULATOR ADHR"/>
    <property type="match status" value="1"/>
</dbReference>
<evidence type="ECO:0000259" key="3">
    <source>
        <dbReference type="PROSITE" id="PS50937"/>
    </source>
</evidence>
<dbReference type="CDD" id="cd01109">
    <property type="entry name" value="HTH_YyaN"/>
    <property type="match status" value="1"/>
</dbReference>